<dbReference type="Gene3D" id="2.60.120.200">
    <property type="match status" value="1"/>
</dbReference>
<evidence type="ECO:0000256" key="13">
    <source>
        <dbReference type="ARBA" id="ARBA00022859"/>
    </source>
</evidence>
<dbReference type="GO" id="GO:0006397">
    <property type="term" value="P:mRNA processing"/>
    <property type="evidence" value="ECO:0007669"/>
    <property type="project" value="UniProtKB-KW"/>
</dbReference>
<sequence length="357" mass="37707">MSEDIFGCHNWEVGYCATSTLYIEAIDASWRHFQLRQRIQPEMSVVLRLGKSLYRIGISKRSQKTLMKLKMADSFSLNDALSGSGNPNPQGWPGPWGNQPAGAGGYPGASYPGAYPGQAPPGGYPGQAPPGGYPGQAPPGGYPGQAPPGGYPGQAPPGGYPGQAPPGTYPGPTAPAYPGPTAPGTQPGQPSGPGAYPPPGQPSAPGAYPAAGPFGIPAGPLTVPYDLPLPGGVKPRMLITILGTVRPSANRLALDFKRGNDVAFHFNPRFNEDNKRVIVCNTKLDNIWGKEERQAAFPFESGKPFKIQVLVESDHFKVAVNDAHLLQYNHRMKNLPEISKLGISGDIDLTSASYAMI</sequence>
<feature type="region of interest" description="Disordered" evidence="20">
    <location>
        <begin position="80"/>
        <end position="211"/>
    </location>
</feature>
<dbReference type="InterPro" id="IPR044156">
    <property type="entry name" value="Galectin-like"/>
</dbReference>
<keyword evidence="9" id="KW-0747">Spliceosome</keyword>
<feature type="domain" description="Galectin" evidence="21">
    <location>
        <begin position="225"/>
        <end position="355"/>
    </location>
</feature>
<evidence type="ECO:0000256" key="2">
    <source>
        <dbReference type="ARBA" id="ARBA00004496"/>
    </source>
</evidence>
<keyword evidence="7" id="KW-0399">Innate immunity</keyword>
<feature type="compositionally biased region" description="Pro residues" evidence="20">
    <location>
        <begin position="118"/>
        <end position="181"/>
    </location>
</feature>
<evidence type="ECO:0000256" key="18">
    <source>
        <dbReference type="ARBA" id="ARBA00023242"/>
    </source>
</evidence>
<dbReference type="GO" id="GO:0045087">
    <property type="term" value="P:innate immune response"/>
    <property type="evidence" value="ECO:0007669"/>
    <property type="project" value="UniProtKB-KW"/>
</dbReference>
<evidence type="ECO:0000256" key="19">
    <source>
        <dbReference type="RuleBase" id="RU102079"/>
    </source>
</evidence>
<dbReference type="PROSITE" id="PS51304">
    <property type="entry name" value="GALECTIN"/>
    <property type="match status" value="1"/>
</dbReference>
<keyword evidence="4" id="KW-0963">Cytoplasm</keyword>
<feature type="compositionally biased region" description="Low complexity" evidence="20">
    <location>
        <begin position="82"/>
        <end position="101"/>
    </location>
</feature>
<evidence type="ECO:0000256" key="11">
    <source>
        <dbReference type="ARBA" id="ARBA00022737"/>
    </source>
</evidence>
<dbReference type="Ensembl" id="ENSCAFT00040002721.1">
    <property type="protein sequence ID" value="ENSCAFP00040002349.1"/>
    <property type="gene ID" value="ENSCAFG00040001438.1"/>
</dbReference>
<dbReference type="SMART" id="SM00908">
    <property type="entry name" value="Gal-bind_lectin"/>
    <property type="match status" value="1"/>
</dbReference>
<accession>A0A8C0PQ09</accession>
<dbReference type="Proteomes" id="UP000694542">
    <property type="component" value="Chromosome 8"/>
</dbReference>
<evidence type="ECO:0000256" key="20">
    <source>
        <dbReference type="SAM" id="MobiDB-lite"/>
    </source>
</evidence>
<dbReference type="PANTHER" id="PTHR11346">
    <property type="entry name" value="GALECTIN"/>
    <property type="match status" value="1"/>
</dbReference>
<dbReference type="GO" id="GO:0005681">
    <property type="term" value="C:spliceosomal complex"/>
    <property type="evidence" value="ECO:0007669"/>
    <property type="project" value="UniProtKB-KW"/>
</dbReference>
<comment type="subcellular location">
    <subcellularLocation>
        <location evidence="2">Cytoplasm</location>
    </subcellularLocation>
    <subcellularLocation>
        <location evidence="1">Nucleus</location>
    </subcellularLocation>
    <subcellularLocation>
        <location evidence="3">Secreted</location>
    </subcellularLocation>
</comment>
<evidence type="ECO:0000256" key="16">
    <source>
        <dbReference type="ARBA" id="ARBA00023157"/>
    </source>
</evidence>
<keyword evidence="18" id="KW-0539">Nucleus</keyword>
<dbReference type="PANTHER" id="PTHR11346:SF26">
    <property type="entry name" value="GALECTIN-3"/>
    <property type="match status" value="1"/>
</dbReference>
<evidence type="ECO:0000256" key="12">
    <source>
        <dbReference type="ARBA" id="ARBA00022782"/>
    </source>
</evidence>
<evidence type="ECO:0000256" key="14">
    <source>
        <dbReference type="ARBA" id="ARBA00022972"/>
    </source>
</evidence>
<evidence type="ECO:0000256" key="17">
    <source>
        <dbReference type="ARBA" id="ARBA00023187"/>
    </source>
</evidence>
<dbReference type="GO" id="GO:0030246">
    <property type="term" value="F:carbohydrate binding"/>
    <property type="evidence" value="ECO:0007669"/>
    <property type="project" value="UniProtKB-UniRule"/>
</dbReference>
<keyword evidence="17" id="KW-0508">mRNA splicing</keyword>
<dbReference type="InterPro" id="IPR013320">
    <property type="entry name" value="ConA-like_dom_sf"/>
</dbReference>
<keyword evidence="15" id="KW-0007">Acetylation</keyword>
<proteinExistence type="predicted"/>
<keyword evidence="12" id="KW-0221">Differentiation</keyword>
<organism evidence="22 23">
    <name type="scientific">Canis lupus familiaris</name>
    <name type="common">Dog</name>
    <name type="synonym">Canis familiaris</name>
    <dbReference type="NCBI Taxonomy" id="9615"/>
    <lineage>
        <taxon>Eukaryota</taxon>
        <taxon>Metazoa</taxon>
        <taxon>Chordata</taxon>
        <taxon>Craniata</taxon>
        <taxon>Vertebrata</taxon>
        <taxon>Euteleostomi</taxon>
        <taxon>Mammalia</taxon>
        <taxon>Eutheria</taxon>
        <taxon>Laurasiatheria</taxon>
        <taxon>Carnivora</taxon>
        <taxon>Caniformia</taxon>
        <taxon>Canidae</taxon>
        <taxon>Canis</taxon>
    </lineage>
</organism>
<evidence type="ECO:0000256" key="15">
    <source>
        <dbReference type="ARBA" id="ARBA00022990"/>
    </source>
</evidence>
<dbReference type="GO" id="GO:0019863">
    <property type="term" value="F:IgE binding"/>
    <property type="evidence" value="ECO:0007669"/>
    <property type="project" value="UniProtKB-KW"/>
</dbReference>
<protein>
    <recommendedName>
        <fullName evidence="19">Galectin</fullName>
    </recommendedName>
</protein>
<reference evidence="22" key="1">
    <citation type="submission" date="2018-10" db="EMBL/GenBank/DDBJ databases">
        <title>De novo assembly of a Great Dane genome.</title>
        <authorList>
            <person name="Kidd J.M."/>
            <person name="Pendleton A.L."/>
            <person name="Shen F."/>
            <person name="Emery S."/>
        </authorList>
    </citation>
    <scope>NUCLEOTIDE SEQUENCE [LARGE SCALE GENOMIC DNA]</scope>
    <source>
        <strain evidence="22">Great Dane</strain>
    </source>
</reference>
<keyword evidence="6" id="KW-0597">Phosphoprotein</keyword>
<evidence type="ECO:0000259" key="21">
    <source>
        <dbReference type="PROSITE" id="PS51304"/>
    </source>
</evidence>
<feature type="compositionally biased region" description="Low complexity" evidence="20">
    <location>
        <begin position="182"/>
        <end position="194"/>
    </location>
</feature>
<keyword evidence="11" id="KW-0677">Repeat</keyword>
<evidence type="ECO:0000256" key="9">
    <source>
        <dbReference type="ARBA" id="ARBA00022728"/>
    </source>
</evidence>
<evidence type="ECO:0000256" key="4">
    <source>
        <dbReference type="ARBA" id="ARBA00022490"/>
    </source>
</evidence>
<dbReference type="FunFam" id="2.60.120.200:FF:000023">
    <property type="entry name" value="Galectin"/>
    <property type="match status" value="1"/>
</dbReference>
<evidence type="ECO:0000313" key="22">
    <source>
        <dbReference type="Ensembl" id="ENSCAFP00040002349.1"/>
    </source>
</evidence>
<dbReference type="GO" id="GO:0005737">
    <property type="term" value="C:cytoplasm"/>
    <property type="evidence" value="ECO:0007669"/>
    <property type="project" value="UniProtKB-SubCell"/>
</dbReference>
<keyword evidence="10 19" id="KW-0430">Lectin</keyword>
<reference evidence="22" key="2">
    <citation type="submission" date="2025-08" db="UniProtKB">
        <authorList>
            <consortium name="Ensembl"/>
        </authorList>
    </citation>
    <scope>IDENTIFICATION</scope>
</reference>
<dbReference type="SMART" id="SM00276">
    <property type="entry name" value="GLECT"/>
    <property type="match status" value="1"/>
</dbReference>
<evidence type="ECO:0000256" key="6">
    <source>
        <dbReference type="ARBA" id="ARBA00022553"/>
    </source>
</evidence>
<feature type="compositionally biased region" description="Low complexity" evidence="20">
    <location>
        <begin position="108"/>
        <end position="117"/>
    </location>
</feature>
<evidence type="ECO:0000256" key="3">
    <source>
        <dbReference type="ARBA" id="ARBA00004613"/>
    </source>
</evidence>
<dbReference type="SUPFAM" id="SSF49899">
    <property type="entry name" value="Concanavalin A-like lectins/glucanases"/>
    <property type="match status" value="1"/>
</dbReference>
<dbReference type="GO" id="GO:0005576">
    <property type="term" value="C:extracellular region"/>
    <property type="evidence" value="ECO:0007669"/>
    <property type="project" value="UniProtKB-SubCell"/>
</dbReference>
<keyword evidence="16" id="KW-1015">Disulfide bond</keyword>
<keyword evidence="5" id="KW-0964">Secreted</keyword>
<dbReference type="GO" id="GO:0008380">
    <property type="term" value="P:RNA splicing"/>
    <property type="evidence" value="ECO:0007669"/>
    <property type="project" value="UniProtKB-KW"/>
</dbReference>
<dbReference type="CDD" id="cd00070">
    <property type="entry name" value="GLECT"/>
    <property type="match status" value="1"/>
</dbReference>
<dbReference type="AlphaFoldDB" id="A0A8C0PQ09"/>
<keyword evidence="13" id="KW-0391">Immunity</keyword>
<evidence type="ECO:0000256" key="5">
    <source>
        <dbReference type="ARBA" id="ARBA00022525"/>
    </source>
</evidence>
<evidence type="ECO:0000256" key="10">
    <source>
        <dbReference type="ARBA" id="ARBA00022734"/>
    </source>
</evidence>
<dbReference type="Pfam" id="PF00337">
    <property type="entry name" value="Gal-bind_lectin"/>
    <property type="match status" value="1"/>
</dbReference>
<name>A0A8C0PQ09_CANLF</name>
<evidence type="ECO:0000256" key="1">
    <source>
        <dbReference type="ARBA" id="ARBA00004123"/>
    </source>
</evidence>
<evidence type="ECO:0000256" key="8">
    <source>
        <dbReference type="ARBA" id="ARBA00022664"/>
    </source>
</evidence>
<dbReference type="InterPro" id="IPR001079">
    <property type="entry name" value="Galectin_CRD"/>
</dbReference>
<keyword evidence="14" id="KW-0389">IgE-binding protein</keyword>
<evidence type="ECO:0000313" key="23">
    <source>
        <dbReference type="Proteomes" id="UP000694542"/>
    </source>
</evidence>
<evidence type="ECO:0000256" key="7">
    <source>
        <dbReference type="ARBA" id="ARBA00022588"/>
    </source>
</evidence>
<keyword evidence="8" id="KW-0507">mRNA processing</keyword>
<dbReference type="GO" id="GO:0030154">
    <property type="term" value="P:cell differentiation"/>
    <property type="evidence" value="ECO:0007669"/>
    <property type="project" value="UniProtKB-KW"/>
</dbReference>